<dbReference type="SUPFAM" id="SSF56112">
    <property type="entry name" value="Protein kinase-like (PK-like)"/>
    <property type="match status" value="1"/>
</dbReference>
<organism evidence="3">
    <name type="scientific">Nicotiana tabacum</name>
    <name type="common">Common tobacco</name>
    <dbReference type="NCBI Taxonomy" id="4097"/>
    <lineage>
        <taxon>Eukaryota</taxon>
        <taxon>Viridiplantae</taxon>
        <taxon>Streptophyta</taxon>
        <taxon>Embryophyta</taxon>
        <taxon>Tracheophyta</taxon>
        <taxon>Spermatophyta</taxon>
        <taxon>Magnoliopsida</taxon>
        <taxon>eudicotyledons</taxon>
        <taxon>Gunneridae</taxon>
        <taxon>Pentapetalae</taxon>
        <taxon>asterids</taxon>
        <taxon>lamiids</taxon>
        <taxon>Solanales</taxon>
        <taxon>Solanaceae</taxon>
        <taxon>Nicotianoideae</taxon>
        <taxon>Nicotianeae</taxon>
        <taxon>Nicotiana</taxon>
    </lineage>
</organism>
<evidence type="ECO:0000256" key="1">
    <source>
        <dbReference type="SAM" id="MobiDB-lite"/>
    </source>
</evidence>
<evidence type="ECO:0000259" key="2">
    <source>
        <dbReference type="PROSITE" id="PS50011"/>
    </source>
</evidence>
<reference evidence="3" key="1">
    <citation type="submission" date="2025-08" db="UniProtKB">
        <authorList>
            <consortium name="RefSeq"/>
        </authorList>
    </citation>
    <scope>IDENTIFICATION</scope>
</reference>
<feature type="region of interest" description="Disordered" evidence="1">
    <location>
        <begin position="170"/>
        <end position="195"/>
    </location>
</feature>
<dbReference type="GO" id="GO:0005524">
    <property type="term" value="F:ATP binding"/>
    <property type="evidence" value="ECO:0007669"/>
    <property type="project" value="InterPro"/>
</dbReference>
<protein>
    <submittedName>
        <fullName evidence="3">Proline-rich receptor-like protein kinase PERK2</fullName>
    </submittedName>
</protein>
<feature type="compositionally biased region" description="Basic and acidic residues" evidence="1">
    <location>
        <begin position="185"/>
        <end position="195"/>
    </location>
</feature>
<dbReference type="PROSITE" id="PS50011">
    <property type="entry name" value="PROTEIN_KINASE_DOM"/>
    <property type="match status" value="1"/>
</dbReference>
<dbReference type="PaxDb" id="4097-A0A1S3XR95"/>
<dbReference type="SMR" id="A0A1S3XR95"/>
<dbReference type="Gene3D" id="1.10.510.10">
    <property type="entry name" value="Transferase(Phosphotransferase) domain 1"/>
    <property type="match status" value="1"/>
</dbReference>
<dbReference type="PANTHER" id="PTHR48008">
    <property type="entry name" value="LEUCINE-RICH REPEAT RECEPTOR-LIKE PROTEIN KINASE IMK3-RELATED"/>
    <property type="match status" value="1"/>
</dbReference>
<dbReference type="PROSITE" id="PS00108">
    <property type="entry name" value="PROTEIN_KINASE_ST"/>
    <property type="match status" value="1"/>
</dbReference>
<dbReference type="InterPro" id="IPR011009">
    <property type="entry name" value="Kinase-like_dom_sf"/>
</dbReference>
<name>A0A1S3XR95_TOBAC</name>
<dbReference type="InterPro" id="IPR008271">
    <property type="entry name" value="Ser/Thr_kinase_AS"/>
</dbReference>
<dbReference type="OrthoDB" id="4062651at2759"/>
<sequence length="267" mass="29895">MTYVASALDYLHNGYSEPLVHCDLKPSNVLLDQNMVGHLSDFGIAKLLGIEDSPRQTKTIGTIGYIAPGQDGLVSTSCDVYNFGVVMLEAFMRRRPDDEMFTGDLSIRNWVNDSFSWSAFFAIADKPSRLRKQKSRTQKMSSSRSREDTRERDALSRPLIVNACPHSRTRKATGLPGTWPRSKNRKIDGDLGDEVKGLGKKREQGLFGENLEPFEGWPPPWAISDGSMMRRLRERRGGLLVFGGQGDQFGQLNVNKGLNPGHWMGFD</sequence>
<dbReference type="InterPro" id="IPR000719">
    <property type="entry name" value="Prot_kinase_dom"/>
</dbReference>
<feature type="domain" description="Protein kinase" evidence="2">
    <location>
        <begin position="1"/>
        <end position="169"/>
    </location>
</feature>
<evidence type="ECO:0000313" key="3">
    <source>
        <dbReference type="RefSeq" id="XP_016442400.1"/>
    </source>
</evidence>
<dbReference type="GO" id="GO:0004672">
    <property type="term" value="F:protein kinase activity"/>
    <property type="evidence" value="ECO:0007669"/>
    <property type="project" value="InterPro"/>
</dbReference>
<accession>A0A1S3XR95</accession>
<dbReference type="InterPro" id="IPR052451">
    <property type="entry name" value="Ser/Thr_kinase-like"/>
</dbReference>
<dbReference type="Pfam" id="PF00069">
    <property type="entry name" value="Pkinase"/>
    <property type="match status" value="1"/>
</dbReference>
<dbReference type="AlphaFoldDB" id="A0A1S3XR95"/>
<feature type="region of interest" description="Disordered" evidence="1">
    <location>
        <begin position="131"/>
        <end position="155"/>
    </location>
</feature>
<dbReference type="RefSeq" id="XP_016442400.1">
    <property type="nucleotide sequence ID" value="XM_016586914.1"/>
</dbReference>
<proteinExistence type="predicted"/>
<feature type="compositionally biased region" description="Basic and acidic residues" evidence="1">
    <location>
        <begin position="144"/>
        <end position="155"/>
    </location>
</feature>
<dbReference type="PANTHER" id="PTHR48008:SF15">
    <property type="entry name" value="PROLINE-RICH RECEPTOR-LIKE PROTEIN KINASE PERK2"/>
    <property type="match status" value="1"/>
</dbReference>
<dbReference type="KEGG" id="nta:107767819"/>
<gene>
    <name evidence="3" type="primary">LOC107767819</name>
</gene>